<keyword evidence="3" id="KW-1185">Reference proteome</keyword>
<name>V2ZCK8_9FIRM</name>
<proteinExistence type="predicted"/>
<accession>V2ZCK8</accession>
<gene>
    <name evidence="2" type="ORF">GCWU0000282_000047</name>
</gene>
<feature type="region of interest" description="Disordered" evidence="1">
    <location>
        <begin position="726"/>
        <end position="747"/>
    </location>
</feature>
<reference evidence="2 3" key="1">
    <citation type="submission" date="2013-06" db="EMBL/GenBank/DDBJ databases">
        <authorList>
            <person name="Weinstock G."/>
            <person name="Sodergren E."/>
            <person name="Clifton S."/>
            <person name="Fulton L."/>
            <person name="Fulton B."/>
            <person name="Courtney L."/>
            <person name="Fronick C."/>
            <person name="Harrison M."/>
            <person name="Strong C."/>
            <person name="Farmer C."/>
            <person name="Delahaunty K."/>
            <person name="Markovic C."/>
            <person name="Hall O."/>
            <person name="Minx P."/>
            <person name="Tomlinson C."/>
            <person name="Mitreva M."/>
            <person name="Nelson J."/>
            <person name="Hou S."/>
            <person name="Wollam A."/>
            <person name="Pepin K.H."/>
            <person name="Johnson M."/>
            <person name="Bhonagiri V."/>
            <person name="Nash W.E."/>
            <person name="Warren W."/>
            <person name="Chinwalla A."/>
            <person name="Mardis E.R."/>
            <person name="Wilson R.K."/>
        </authorList>
    </citation>
    <scope>NUCLEOTIDE SEQUENCE [LARGE SCALE GENOMIC DNA]</scope>
    <source>
        <strain evidence="2 3">ATCC 51271</strain>
    </source>
</reference>
<dbReference type="HOGENOM" id="CLU_241926_0_0_9"/>
<evidence type="ECO:0000313" key="3">
    <source>
        <dbReference type="Proteomes" id="UP000018227"/>
    </source>
</evidence>
<dbReference type="OrthoDB" id="38701at2"/>
<dbReference type="STRING" id="592026.GCWU0000282_000047"/>
<feature type="compositionally biased region" description="Basic and acidic residues" evidence="1">
    <location>
        <begin position="726"/>
        <end position="740"/>
    </location>
</feature>
<protein>
    <submittedName>
        <fullName evidence="2">Uncharacterized protein</fullName>
    </submittedName>
</protein>
<dbReference type="Proteomes" id="UP000018227">
    <property type="component" value="Unassembled WGS sequence"/>
</dbReference>
<dbReference type="eggNOG" id="COG5492">
    <property type="taxonomic scope" value="Bacteria"/>
</dbReference>
<organism evidence="2 3">
    <name type="scientific">Catonella morbi ATCC 51271</name>
    <dbReference type="NCBI Taxonomy" id="592026"/>
    <lineage>
        <taxon>Bacteria</taxon>
        <taxon>Bacillati</taxon>
        <taxon>Bacillota</taxon>
        <taxon>Clostridia</taxon>
        <taxon>Lachnospirales</taxon>
        <taxon>Lachnospiraceae</taxon>
        <taxon>Catonella</taxon>
    </lineage>
</organism>
<dbReference type="RefSeq" id="WP_023352952.1">
    <property type="nucleotide sequence ID" value="NZ_KI535366.1"/>
</dbReference>
<sequence>MKKQTKALIGVVAATSLTVAVASILFLGNPMADATNASFNGIGNIIKSAKDDTPFTVVELVPDEKMAKFGYFIEGSEPENWKEDIAKLDTKEKRIKYMTDLKTKLSTISASDKTKPLTYNEYKELYSLDGVSSADEDKYSSFELTTPLKIEKNKASGYKMEPSPGGSFKLNASYTEENGGNYEENVAGYAFLSGINGRYAVKFKIADATALNKDKIYKANELHKISNKEEVRILAANRYIYRKKKEGSKTETSYQFAFSNKDVEDYIIDKDYDYALLSFEEVDKSKLSEEDKTNNTYYVVEEVKDLVDTKDAEYKGVLDETEPYKKVADGTGHYKMNPANSYVFVGKGHGDMKLVEAAGSKLDYDLELNKVFYTGGFKNNNWFENGVFLKNFSNGIYLDASDKNYNNDRMKFKVITLTPGGINAKIDKDPSFLSQVGLFYVSASSSLVKPTGLKTYKTGSNDISDTVLTKIKTEVTKRNFPVVIEYNNTTYNSTKHMKSLMTTLVLGRDSVDKDHDGHFVGKSVYVVNLDKADNTPFIFDSFATDFIGKKTSDSAFTNAADGKGFKEVAESIVEENNIIAKGVEGTTENTEKFELEISKARVIEYIISINMKRTKTTDSEIKVLNIEPAKVVDKDPKIRMKDILKTWFGKDINSNTETIPTTEFIGRNEDLSSYDVIYMGLNTSNFNMKNGQTAYNDTNMNGLIYSNIGDLTYARVNEANVKLTGNEDKQGFETPDEKKAYQASLGGGTGSPQPYLFESKAGLLDTDYHKINNSIFNNVEAYKDADDKADGIKINYNKELEDAAANSNLIKEYIKNIKVITTKTLSYRFAGNDITEEKLKKLKEYIQAGYPIVFAKDFVTGTGAGMKVNGDRIDNSSRMYELTQFALDFRKANPDKKNVIFETGGNNLIGEDRTGLIDNINLPKPSILVTRRAYENDMDGKPADYTRIDDRTLEIDFKLLNKGFESEKVKFKVSLFVDKNADGKYSATKEIVDTRLYDLLKDGVKQKGDVNASNTANYKIRYTLPNGYIGIIPWKVKVELVGGTTNRFASETGFGYIKNEEKKQKIKVLQIMTAGFDPERPDDPKRSKPYKPYKYNTHYSWNEIPDPSGGKRWVKPYGGYMGDKEGPSYYGTKKKVGDWRWNTGNNFNMQTDPTFNKLRKQVSDFDITIKAITAQEFAKEYKKFRDDHDDFKGKYKGMRPEDYFEKNEYNMVVLGFADCYAIPNEYNCLDAIQGFINAGKPVLFTHDCTSYGNYRGTSPWGYDFNRMIRGQVGLDRYGVLNNWAIRLGVESEKNNSGIAFEKSKYPTVNKNSDHNVTSKELFEIAEKNAKTHHKDIAYVPKSGKTKIVREVQGYTFGSAISWTDINIGDGVRKDKNGSVTHQYFLYKDQAYRTFETATADQVNRGQITTYPFKINPKAKVQRTHFQPYQLDLNEDADGDGESDLIVWYTLGLSEAEEKNAANRGNWYNLSPKDVRNNYYIYTKGNITYSGVGHKPIKDEEEMKLYINTLVAAYKAALLPPDVRFVESGKPDADEKNTSYISYDVSSDAKNKGSIEDKVRVYFVARDDNNLVRNIKEDETRILFYYKVGSVEKAFKTFKADGTELTATLKDKNDKNRKFLEKGEVYYFEVPATELIGDKNKLEIEVVVRTRFTKEYKGSSGVERFDFSPEGSSIYTIQKRGLFDLD</sequence>
<comment type="caution">
    <text evidence="2">The sequence shown here is derived from an EMBL/GenBank/DDBJ whole genome shotgun (WGS) entry which is preliminary data.</text>
</comment>
<dbReference type="EMBL" id="ACIL03000002">
    <property type="protein sequence ID" value="ESL04660.1"/>
    <property type="molecule type" value="Genomic_DNA"/>
</dbReference>
<evidence type="ECO:0000313" key="2">
    <source>
        <dbReference type="EMBL" id="ESL04660.1"/>
    </source>
</evidence>
<evidence type="ECO:0000256" key="1">
    <source>
        <dbReference type="SAM" id="MobiDB-lite"/>
    </source>
</evidence>